<dbReference type="Proteomes" id="UP000011783">
    <property type="component" value="Unassembled WGS sequence"/>
</dbReference>
<sequence>MLSQKTLKPRKAESILFGKKKTHTVKNLAITDRKKKKDRELPCP</sequence>
<gene>
    <name evidence="1" type="ORF">LEP1GSC123_0029</name>
</gene>
<reference evidence="1 2" key="1">
    <citation type="submission" date="2013-01" db="EMBL/GenBank/DDBJ databases">
        <authorList>
            <person name="Harkins D.M."/>
            <person name="Durkin A.S."/>
            <person name="Brinkac L.M."/>
            <person name="Haft D.H."/>
            <person name="Selengut J.D."/>
            <person name="Sanka R."/>
            <person name="DePew J."/>
            <person name="Purushe J."/>
            <person name="Picardeau M."/>
            <person name="Werts C."/>
            <person name="Goarant C."/>
            <person name="Vinetz J.M."/>
            <person name="Sutton G.G."/>
            <person name="Nierman W.C."/>
            <person name="Fouts D.E."/>
        </authorList>
    </citation>
    <scope>NUCLEOTIDE SEQUENCE [LARGE SCALE GENOMIC DNA]</scope>
    <source>
        <strain evidence="1 2">200701203</strain>
    </source>
</reference>
<dbReference type="BioCyc" id="LBOR1193007:G11KN-4811-MONOMER"/>
<protein>
    <submittedName>
        <fullName evidence="1">Uncharacterized protein</fullName>
    </submittedName>
</protein>
<comment type="caution">
    <text evidence="1">The sequence shown here is derived from an EMBL/GenBank/DDBJ whole genome shotgun (WGS) entry which is preliminary data.</text>
</comment>
<evidence type="ECO:0000313" key="2">
    <source>
        <dbReference type="Proteomes" id="UP000011783"/>
    </source>
</evidence>
<proteinExistence type="predicted"/>
<accession>M3HU33</accession>
<name>M3HU33_LEPBO</name>
<evidence type="ECO:0000313" key="1">
    <source>
        <dbReference type="EMBL" id="EMG01090.1"/>
    </source>
</evidence>
<dbReference type="EMBL" id="AKWO02000032">
    <property type="protein sequence ID" value="EMG01090.1"/>
    <property type="molecule type" value="Genomic_DNA"/>
</dbReference>
<dbReference type="AlphaFoldDB" id="M3HU33"/>
<organism evidence="1 2">
    <name type="scientific">Leptospira borgpetersenii str. 200701203</name>
    <dbReference type="NCBI Taxonomy" id="1193007"/>
    <lineage>
        <taxon>Bacteria</taxon>
        <taxon>Pseudomonadati</taxon>
        <taxon>Spirochaetota</taxon>
        <taxon>Spirochaetia</taxon>
        <taxon>Leptospirales</taxon>
        <taxon>Leptospiraceae</taxon>
        <taxon>Leptospira</taxon>
    </lineage>
</organism>